<reference evidence="1" key="1">
    <citation type="journal article" date="2021" name="Proc. Natl. Acad. Sci. U.S.A.">
        <title>A Catalog of Tens of Thousands of Viruses from Human Metagenomes Reveals Hidden Associations with Chronic Diseases.</title>
        <authorList>
            <person name="Tisza M.J."/>
            <person name="Buck C.B."/>
        </authorList>
    </citation>
    <scope>NUCLEOTIDE SEQUENCE</scope>
    <source>
        <strain evidence="1">Ctzr51</strain>
    </source>
</reference>
<sequence>MGNYEQLKQAVSAVIKKNGNQEITGEIMQNTLLSIISTIGNDATFAGIAVPETNPGTPDQNVFYIASQPGNYSNFGSIKLVDQVLILTNKNGYWVKFDAGITTAAKVAELEERSNANSAYIKLTLQYIGVDMPYMIEVGKKYKVTYNGDISNYRSNNIYGYTSEGVKEQLTSLRSSKSQVFSTQKDYQRIRIGFNEVIDRTKAMYVLIEDVTEVESLDAEEYKRDVLLTNHEPSEISIELHDNKYFDYRFTEQISNNNYNCFKVDVSQYVNQYILLDAYCFGNSYAAKSAITDENNQVIRYVSNEGILPKYVFIPPKSKYLYVSNRKYNDVKFNKTGSKVLSVNTPKLYSVSDTPTLLDTRHFTEIERKNSNKFFHFSLDDFKDAIADIVTNANTYNSIFDNSTFAKLREWHLKFGITVSLYVQRTMSDIPAKFKNDFIYNKDWMKFGYHGNGESWKTATYENGKQWWNDFVNGIMKSIGNYDIIDRVPRNDYFKGTLESCRGERDANCGCLGFLGCDDWSYNKEARETNYYLSDEQSTYLDARDRYYDSETQLCIFKTDFRLEQIQQRWSNVKGCLNYYNSAGGSMQAFDMIVFSHEWNFMQFASDAETIFAWALDKGYRFDFPMNVLLK</sequence>
<protein>
    <submittedName>
        <fullName evidence="1">Uncharacterized protein</fullName>
    </submittedName>
</protein>
<organism evidence="1">
    <name type="scientific">Siphoviridae sp. ctzr51</name>
    <dbReference type="NCBI Taxonomy" id="2825751"/>
    <lineage>
        <taxon>Viruses</taxon>
        <taxon>Duplodnaviria</taxon>
        <taxon>Heunggongvirae</taxon>
        <taxon>Uroviricota</taxon>
        <taxon>Caudoviricetes</taxon>
    </lineage>
</organism>
<evidence type="ECO:0000313" key="1">
    <source>
        <dbReference type="EMBL" id="DAF95912.1"/>
    </source>
</evidence>
<accession>A0A8S5UN50</accession>
<dbReference type="EMBL" id="BK016111">
    <property type="protein sequence ID" value="DAF95912.1"/>
    <property type="molecule type" value="Genomic_DNA"/>
</dbReference>
<name>A0A8S5UN50_9CAUD</name>
<proteinExistence type="predicted"/>